<reference evidence="3 5" key="1">
    <citation type="submission" date="2016-10" db="EMBL/GenBank/DDBJ databases">
        <authorList>
            <person name="de Groot N.N."/>
        </authorList>
    </citation>
    <scope>NUCLEOTIDE SEQUENCE [LARGE SCALE GENOMIC DNA]</scope>
    <source>
        <strain evidence="3">MBHS1</strain>
    </source>
</reference>
<accession>A0A1H6F858</accession>
<feature type="transmembrane region" description="Helical" evidence="2">
    <location>
        <begin position="140"/>
        <end position="162"/>
    </location>
</feature>
<feature type="transmembrane region" description="Helical" evidence="2">
    <location>
        <begin position="182"/>
        <end position="206"/>
    </location>
</feature>
<proteinExistence type="predicted"/>
<keyword evidence="5" id="KW-1185">Reference proteome</keyword>
<name>A0A1H6F858_9GAMM</name>
<evidence type="ECO:0000256" key="1">
    <source>
        <dbReference type="SAM" id="MobiDB-lite"/>
    </source>
</evidence>
<evidence type="ECO:0000313" key="3">
    <source>
        <dbReference type="EMBL" id="SEH05591.1"/>
    </source>
</evidence>
<keyword evidence="2" id="KW-1133">Transmembrane helix</keyword>
<organism evidence="3 5">
    <name type="scientific">Candidatus Venteria ishoeyi</name>
    <dbReference type="NCBI Taxonomy" id="1899563"/>
    <lineage>
        <taxon>Bacteria</taxon>
        <taxon>Pseudomonadati</taxon>
        <taxon>Pseudomonadota</taxon>
        <taxon>Gammaproteobacteria</taxon>
        <taxon>Thiotrichales</taxon>
        <taxon>Thiotrichaceae</taxon>
        <taxon>Venteria</taxon>
    </lineage>
</organism>
<keyword evidence="2" id="KW-0812">Transmembrane</keyword>
<gene>
    <name evidence="3" type="ORF">MBHS_01446</name>
    <name evidence="4" type="ORF">MBHS_02935</name>
</gene>
<protein>
    <recommendedName>
        <fullName evidence="6">MotA/TolQ/ExbB proton channel domain-containing protein</fullName>
    </recommendedName>
</protein>
<evidence type="ECO:0008006" key="6">
    <source>
        <dbReference type="Google" id="ProtNLM"/>
    </source>
</evidence>
<feature type="region of interest" description="Disordered" evidence="1">
    <location>
        <begin position="319"/>
        <end position="339"/>
    </location>
</feature>
<dbReference type="NCBIfam" id="NF033915">
    <property type="entry name" value="antiphage_ZorA_2"/>
    <property type="match status" value="1"/>
</dbReference>
<dbReference type="EMBL" id="FMSV02000365">
    <property type="protein sequence ID" value="SEH05591.1"/>
    <property type="molecule type" value="Genomic_DNA"/>
</dbReference>
<evidence type="ECO:0000313" key="5">
    <source>
        <dbReference type="Proteomes" id="UP000236724"/>
    </source>
</evidence>
<feature type="transmembrane region" description="Helical" evidence="2">
    <location>
        <begin position="34"/>
        <end position="55"/>
    </location>
</feature>
<sequence>MSNTTETFFNWNLFLPQKSPLNLLSDGVSTTGELSALFIWVIVFSFLLASFWLFFRSFQARQHLRWLTRLLTAIKPESLPMQRRELRKQATSQGVAGACWLQFDASWVESSDGKHFYQTSDASVFFNKQILSRGVSGNRLLMAMPGILTAFGILGTFVGLQIGLGSLDLGSPQVLSKSIVPLIQGAAVAFATSVWGTIASVLFNFLEKSLEQHLEREINQIQSRANTLFQIHLPEQTLVNIEQSSRESENMLKGLAEQIGDKMQEALLEVPQQIQAGLETAITPAVEKLVTATEALAEKQSDSGQEALSRLIEQFVDSVSESGESSREHMESASSQLSDAITQWSTSMEGFLGRLEHRAGDFDQQVGNLLTQGQTLQRDANSSQQALADVTGEIQKGSILLNQAAQNLGKLGEQLVQGSRLLSESQLQTAKLAETSSRRQQESNQVLERITQTLDQANDGLLVSSQALKESAEISQNSFESLSESQKTFLEQQKKTLTALRKQVGQMMNDYATDVEEQTRHRMDQWNAQTQEFSKGMVLAVNAMNEILGEMDASLSRLRDK</sequence>
<evidence type="ECO:0000256" key="2">
    <source>
        <dbReference type="SAM" id="Phobius"/>
    </source>
</evidence>
<dbReference type="EMBL" id="FMSV02000514">
    <property type="protein sequence ID" value="SEH07068.1"/>
    <property type="molecule type" value="Genomic_DNA"/>
</dbReference>
<keyword evidence="2" id="KW-0472">Membrane</keyword>
<evidence type="ECO:0000313" key="4">
    <source>
        <dbReference type="EMBL" id="SEH07068.1"/>
    </source>
</evidence>
<dbReference type="AlphaFoldDB" id="A0A1H6F858"/>
<dbReference type="Proteomes" id="UP000236724">
    <property type="component" value="Unassembled WGS sequence"/>
</dbReference>